<dbReference type="EMBL" id="NCVQ01000002">
    <property type="protein sequence ID" value="PWZ45640.1"/>
    <property type="molecule type" value="Genomic_DNA"/>
</dbReference>
<dbReference type="EMBL" id="NCVQ01000358">
    <property type="protein sequence ID" value="PWZ04382.1"/>
    <property type="molecule type" value="Genomic_DNA"/>
</dbReference>
<comment type="caution">
    <text evidence="2">The sequence shown here is derived from an EMBL/GenBank/DDBJ whole genome shotgun (WGS) entry which is preliminary data.</text>
</comment>
<keyword evidence="1" id="KW-1133">Transmembrane helix</keyword>
<protein>
    <submittedName>
        <fullName evidence="2">Uncharacterized protein</fullName>
    </submittedName>
</protein>
<dbReference type="AlphaFoldDB" id="A0A3L6D733"/>
<proteinExistence type="predicted"/>
<evidence type="ECO:0000256" key="1">
    <source>
        <dbReference type="SAM" id="Phobius"/>
    </source>
</evidence>
<keyword evidence="1" id="KW-0472">Membrane</keyword>
<sequence>MDLSVSSPVQQSWKMLLILTYFTKEVLFISTLFVQAHGTIRLILPQFANEDISEANVINCAKNVQTTTKWKVVLKRTNVLGMRQPPPRRYNPYHGYPYRSYGASYFPHMVMRGLLDFAILCAT</sequence>
<reference evidence="2 4" key="1">
    <citation type="journal article" date="2018" name="Nat. Genet.">
        <title>Extensive intraspecific gene order and gene structural variations between Mo17 and other maize genomes.</title>
        <authorList>
            <person name="Sun S."/>
            <person name="Zhou Y."/>
            <person name="Chen J."/>
            <person name="Shi J."/>
            <person name="Zhao H."/>
            <person name="Zhao H."/>
            <person name="Song W."/>
            <person name="Zhang M."/>
            <person name="Cui Y."/>
            <person name="Dong X."/>
            <person name="Liu H."/>
            <person name="Ma X."/>
            <person name="Jiao Y."/>
            <person name="Wang B."/>
            <person name="Wei X."/>
            <person name="Stein J.C."/>
            <person name="Glaubitz J.C."/>
            <person name="Lu F."/>
            <person name="Yu G."/>
            <person name="Liang C."/>
            <person name="Fengler K."/>
            <person name="Li B."/>
            <person name="Rafalski A."/>
            <person name="Schnable P.S."/>
            <person name="Ware D.H."/>
            <person name="Buckler E.S."/>
            <person name="Lai J."/>
        </authorList>
    </citation>
    <scope>NUCLEOTIDE SEQUENCE [LARGE SCALE GENOMIC DNA]</scope>
    <source>
        <strain evidence="4">cv. Missouri 17</strain>
        <tissue evidence="2">Seedling</tissue>
    </source>
</reference>
<accession>A0A3L6GB54</accession>
<accession>A0A3L6D733</accession>
<evidence type="ECO:0000313" key="4">
    <source>
        <dbReference type="Proteomes" id="UP000251960"/>
    </source>
</evidence>
<dbReference type="Proteomes" id="UP000251960">
    <property type="component" value="Chromosome 10"/>
</dbReference>
<evidence type="ECO:0000313" key="3">
    <source>
        <dbReference type="EMBL" id="PWZ45640.1"/>
    </source>
</evidence>
<keyword evidence="1" id="KW-0812">Transmembrane</keyword>
<evidence type="ECO:0000313" key="2">
    <source>
        <dbReference type="EMBL" id="PWZ04382.1"/>
    </source>
</evidence>
<organism evidence="2 4">
    <name type="scientific">Zea mays</name>
    <name type="common">Maize</name>
    <dbReference type="NCBI Taxonomy" id="4577"/>
    <lineage>
        <taxon>Eukaryota</taxon>
        <taxon>Viridiplantae</taxon>
        <taxon>Streptophyta</taxon>
        <taxon>Embryophyta</taxon>
        <taxon>Tracheophyta</taxon>
        <taxon>Spermatophyta</taxon>
        <taxon>Magnoliopsida</taxon>
        <taxon>Liliopsida</taxon>
        <taxon>Poales</taxon>
        <taxon>Poaceae</taxon>
        <taxon>PACMAD clade</taxon>
        <taxon>Panicoideae</taxon>
        <taxon>Andropogonodae</taxon>
        <taxon>Andropogoneae</taxon>
        <taxon>Tripsacinae</taxon>
        <taxon>Zea</taxon>
    </lineage>
</organism>
<name>A0A3L6D733_MAIZE</name>
<gene>
    <name evidence="3" type="ORF">Zm00014a_022420</name>
    <name evidence="2" type="ORF">Zm00014a_035089</name>
</gene>
<feature type="transmembrane region" description="Helical" evidence="1">
    <location>
        <begin position="12"/>
        <end position="34"/>
    </location>
</feature>